<feature type="domain" description="PAS" evidence="1">
    <location>
        <begin position="112"/>
        <end position="182"/>
    </location>
</feature>
<accession>A0ABT1ZJA3</accession>
<dbReference type="InterPro" id="IPR029787">
    <property type="entry name" value="Nucleotide_cyclase"/>
</dbReference>
<comment type="caution">
    <text evidence="5">The sequence shown here is derived from an EMBL/GenBank/DDBJ whole genome shotgun (WGS) entry which is preliminary data.</text>
</comment>
<name>A0ABT1ZJA3_9BURK</name>
<dbReference type="PANTHER" id="PTHR44757">
    <property type="entry name" value="DIGUANYLATE CYCLASE DGCP"/>
    <property type="match status" value="1"/>
</dbReference>
<dbReference type="SMART" id="SM00091">
    <property type="entry name" value="PAS"/>
    <property type="match status" value="1"/>
</dbReference>
<dbReference type="InterPro" id="IPR000160">
    <property type="entry name" value="GGDEF_dom"/>
</dbReference>
<gene>
    <name evidence="5" type="ORF">NX784_00135</name>
</gene>
<dbReference type="Pfam" id="PF00990">
    <property type="entry name" value="GGDEF"/>
    <property type="match status" value="1"/>
</dbReference>
<dbReference type="EMBL" id="JANUGW010000001">
    <property type="protein sequence ID" value="MCS0579989.1"/>
    <property type="molecule type" value="Genomic_DNA"/>
</dbReference>
<dbReference type="InterPro" id="IPR035919">
    <property type="entry name" value="EAL_sf"/>
</dbReference>
<feature type="domain" description="EAL" evidence="3">
    <location>
        <begin position="400"/>
        <end position="654"/>
    </location>
</feature>
<dbReference type="Pfam" id="PF08448">
    <property type="entry name" value="PAS_4"/>
    <property type="match status" value="2"/>
</dbReference>
<dbReference type="InterPro" id="IPR001633">
    <property type="entry name" value="EAL_dom"/>
</dbReference>
<evidence type="ECO:0000313" key="5">
    <source>
        <dbReference type="EMBL" id="MCS0579989.1"/>
    </source>
</evidence>
<dbReference type="SUPFAM" id="SSF55073">
    <property type="entry name" value="Nucleotide cyclase"/>
    <property type="match status" value="1"/>
</dbReference>
<sequence length="660" mass="72649">MQQPTTFIASIWTTDRQGACASAVDKDADLPAFPVGMPLADWVRAHAVDGHDAAARLTDALARQAAFDAEVAVACVDGRERRIIVSGLPRRAADGTCEGFSGAFADVTEHQEALDVRTILESIEDGFFTVNRNWEIIYANTLAEVFAGVEPGSSSGKVLWDLAVGLEDTPIAATYRRAMDRRENASFEAFYAPAGVWLTLRVYAREDGLSVFFHDISDRKRAEARLEELATRDDLTGLPNRAWLNGHLKAMLGRTQSQAGTTVMFIDLNRFKEVNDSLGHAAGDKLLQQVGQRLQSCMRPGDVVARLGGDEFVVAASCTGREAAAGIAQRLLKTLTVPFYVDGLEMCVGASIGISLSGQDAATPDLLFQNADTAMYKAKALGESSYQFFEPEMSVEARRRLQIEAALRRALELGQFELYYQPRIDVRTLRLRGVEVLLRWTHPELGRVSPLEFIPIAEERGHIEAIGKWVLREACRVGKRLGDKYGTVLHVSVNVSARQLRSADLVTEVEQALRDSCFPPRALELELTESALIDDTEQSVDVLRRLKRLGVTLALDDFGTGYSSLSYLKRFPVDVLKLDRSFFLEQSLDANGDEIVSALVHMAHALGLKVVAEGIETEDVMETLRACRCDEAQGYLFARPMALPEFDKFLQCEVPGAIAA</sequence>
<dbReference type="InterPro" id="IPR000700">
    <property type="entry name" value="PAS-assoc_C"/>
</dbReference>
<evidence type="ECO:0000259" key="2">
    <source>
        <dbReference type="PROSITE" id="PS50113"/>
    </source>
</evidence>
<dbReference type="SMART" id="SM00267">
    <property type="entry name" value="GGDEF"/>
    <property type="match status" value="1"/>
</dbReference>
<dbReference type="InterPro" id="IPR052155">
    <property type="entry name" value="Biofilm_reg_signaling"/>
</dbReference>
<dbReference type="Gene3D" id="3.30.70.270">
    <property type="match status" value="1"/>
</dbReference>
<evidence type="ECO:0000313" key="6">
    <source>
        <dbReference type="Proteomes" id="UP001204151"/>
    </source>
</evidence>
<dbReference type="NCBIfam" id="TIGR00229">
    <property type="entry name" value="sensory_box"/>
    <property type="match status" value="1"/>
</dbReference>
<dbReference type="PROSITE" id="PS50113">
    <property type="entry name" value="PAC"/>
    <property type="match status" value="1"/>
</dbReference>
<evidence type="ECO:0000259" key="4">
    <source>
        <dbReference type="PROSITE" id="PS50887"/>
    </source>
</evidence>
<dbReference type="PROSITE" id="PS50883">
    <property type="entry name" value="EAL"/>
    <property type="match status" value="1"/>
</dbReference>
<dbReference type="PROSITE" id="PS50112">
    <property type="entry name" value="PAS"/>
    <property type="match status" value="1"/>
</dbReference>
<dbReference type="InterPro" id="IPR000014">
    <property type="entry name" value="PAS"/>
</dbReference>
<organism evidence="5 6">
    <name type="scientific">Massilia pinisoli</name>
    <dbReference type="NCBI Taxonomy" id="1772194"/>
    <lineage>
        <taxon>Bacteria</taxon>
        <taxon>Pseudomonadati</taxon>
        <taxon>Pseudomonadota</taxon>
        <taxon>Betaproteobacteria</taxon>
        <taxon>Burkholderiales</taxon>
        <taxon>Oxalobacteraceae</taxon>
        <taxon>Telluria group</taxon>
        <taxon>Massilia</taxon>
    </lineage>
</organism>
<proteinExistence type="predicted"/>
<dbReference type="Gene3D" id="3.20.20.450">
    <property type="entry name" value="EAL domain"/>
    <property type="match status" value="1"/>
</dbReference>
<dbReference type="Pfam" id="PF00563">
    <property type="entry name" value="EAL"/>
    <property type="match status" value="1"/>
</dbReference>
<reference evidence="5 6" key="1">
    <citation type="submission" date="2022-08" db="EMBL/GenBank/DDBJ databases">
        <title>Reclassification of Massilia species as members of the genera Telluria, Duganella, Pseudoduganella, Mokoshia gen. nov. and Zemynaea gen. nov. using orthogonal and non-orthogonal genome-based approaches.</title>
        <authorList>
            <person name="Bowman J.P."/>
        </authorList>
    </citation>
    <scope>NUCLEOTIDE SEQUENCE [LARGE SCALE GENOMIC DNA]</scope>
    <source>
        <strain evidence="5 6">JCM 31316</strain>
    </source>
</reference>
<dbReference type="NCBIfam" id="TIGR00254">
    <property type="entry name" value="GGDEF"/>
    <property type="match status" value="1"/>
</dbReference>
<dbReference type="SMART" id="SM00052">
    <property type="entry name" value="EAL"/>
    <property type="match status" value="1"/>
</dbReference>
<dbReference type="SUPFAM" id="SSF141868">
    <property type="entry name" value="EAL domain-like"/>
    <property type="match status" value="1"/>
</dbReference>
<dbReference type="SUPFAM" id="SSF55785">
    <property type="entry name" value="PYP-like sensor domain (PAS domain)"/>
    <property type="match status" value="2"/>
</dbReference>
<dbReference type="CDD" id="cd01948">
    <property type="entry name" value="EAL"/>
    <property type="match status" value="1"/>
</dbReference>
<evidence type="ECO:0000259" key="1">
    <source>
        <dbReference type="PROSITE" id="PS50112"/>
    </source>
</evidence>
<protein>
    <submittedName>
        <fullName evidence="5">EAL domain-containing protein</fullName>
    </submittedName>
</protein>
<dbReference type="PROSITE" id="PS50887">
    <property type="entry name" value="GGDEF"/>
    <property type="match status" value="1"/>
</dbReference>
<feature type="domain" description="PAC" evidence="2">
    <location>
        <begin position="67"/>
        <end position="119"/>
    </location>
</feature>
<dbReference type="Proteomes" id="UP001204151">
    <property type="component" value="Unassembled WGS sequence"/>
</dbReference>
<keyword evidence="6" id="KW-1185">Reference proteome</keyword>
<dbReference type="InterPro" id="IPR035965">
    <property type="entry name" value="PAS-like_dom_sf"/>
</dbReference>
<dbReference type="RefSeq" id="WP_258814640.1">
    <property type="nucleotide sequence ID" value="NZ_JANUGW010000001.1"/>
</dbReference>
<dbReference type="Gene3D" id="3.30.450.20">
    <property type="entry name" value="PAS domain"/>
    <property type="match status" value="2"/>
</dbReference>
<dbReference type="PANTHER" id="PTHR44757:SF2">
    <property type="entry name" value="BIOFILM ARCHITECTURE MAINTENANCE PROTEIN MBAA"/>
    <property type="match status" value="1"/>
</dbReference>
<dbReference type="CDD" id="cd00130">
    <property type="entry name" value="PAS"/>
    <property type="match status" value="1"/>
</dbReference>
<dbReference type="InterPro" id="IPR013656">
    <property type="entry name" value="PAS_4"/>
</dbReference>
<dbReference type="InterPro" id="IPR043128">
    <property type="entry name" value="Rev_trsase/Diguanyl_cyclase"/>
</dbReference>
<evidence type="ECO:0000259" key="3">
    <source>
        <dbReference type="PROSITE" id="PS50883"/>
    </source>
</evidence>
<dbReference type="CDD" id="cd01949">
    <property type="entry name" value="GGDEF"/>
    <property type="match status" value="1"/>
</dbReference>
<feature type="domain" description="GGDEF" evidence="4">
    <location>
        <begin position="259"/>
        <end position="391"/>
    </location>
</feature>